<gene>
    <name evidence="2" type="ORF">SCFA_230005</name>
</gene>
<keyword evidence="1" id="KW-0472">Membrane</keyword>
<evidence type="ECO:0000313" key="2">
    <source>
        <dbReference type="EMBL" id="VFU13964.1"/>
    </source>
</evidence>
<dbReference type="AlphaFoldDB" id="A0A485LYJ4"/>
<sequence>MSSGFLEPVCAISPYLFSHLHSLSLKKMDGEKEACPFGNALHKAHPIDMNHSNLGVIILKKGCSIYGMVLFYTVSRKRMTMRTTSPPA</sequence>
<dbReference type="EMBL" id="CAADRM010000085">
    <property type="protein sequence ID" value="VFU13964.1"/>
    <property type="molecule type" value="Genomic_DNA"/>
</dbReference>
<accession>A0A485LYJ4</accession>
<proteinExistence type="predicted"/>
<keyword evidence="1" id="KW-1133">Transmembrane helix</keyword>
<name>A0A485LYJ4_9ZZZZ</name>
<protein>
    <submittedName>
        <fullName evidence="2">Uncharacterized protein</fullName>
    </submittedName>
</protein>
<feature type="transmembrane region" description="Helical" evidence="1">
    <location>
        <begin position="54"/>
        <end position="74"/>
    </location>
</feature>
<reference evidence="2" key="1">
    <citation type="submission" date="2019-03" db="EMBL/GenBank/DDBJ databases">
        <authorList>
            <person name="Hao L."/>
        </authorList>
    </citation>
    <scope>NUCLEOTIDE SEQUENCE</scope>
</reference>
<organism evidence="2">
    <name type="scientific">anaerobic digester metagenome</name>
    <dbReference type="NCBI Taxonomy" id="1263854"/>
    <lineage>
        <taxon>unclassified sequences</taxon>
        <taxon>metagenomes</taxon>
        <taxon>ecological metagenomes</taxon>
    </lineage>
</organism>
<evidence type="ECO:0000256" key="1">
    <source>
        <dbReference type="SAM" id="Phobius"/>
    </source>
</evidence>
<keyword evidence="1" id="KW-0812">Transmembrane</keyword>